<dbReference type="GO" id="GO:0140359">
    <property type="term" value="F:ABC-type transporter activity"/>
    <property type="evidence" value="ECO:0007669"/>
    <property type="project" value="InterPro"/>
</dbReference>
<feature type="transmembrane region" description="Helical" evidence="1">
    <location>
        <begin position="51"/>
        <end position="73"/>
    </location>
</feature>
<proteinExistence type="predicted"/>
<sequence length="272" mass="30459">MQAIHIAKREIQIGFRNPWAYSFLALFSLFSLALLLIQAQAYMEGYTHTTGAMLNLILYLLPLMTLLLGSFSITSEKEEGSWQLLSTYPLSTSAFLGGKYLGLAAVLIAIISFGYGLSGLVGALFGKGFTLSLLVFFFLFSILLILLFLGIAVWIGTFCQNRWQALTVGVSIWFLFILAWPTLLISVLGWLPYQAIKPAVQILTILNPAELVRIFMVIKMGGGSIFGPEYYQWVDWLKTSMGTTLFAVFCLLWVVLMMAGSILAWERRRYRG</sequence>
<evidence type="ECO:0000313" key="2">
    <source>
        <dbReference type="EMBL" id="AIG24997.1"/>
    </source>
</evidence>
<keyword evidence="1" id="KW-1133">Transmembrane helix</keyword>
<feature type="transmembrane region" description="Helical" evidence="1">
    <location>
        <begin position="243"/>
        <end position="265"/>
    </location>
</feature>
<dbReference type="PANTHER" id="PTHR43471">
    <property type="entry name" value="ABC TRANSPORTER PERMEASE"/>
    <property type="match status" value="1"/>
</dbReference>
<evidence type="ECO:0000313" key="3">
    <source>
        <dbReference type="Proteomes" id="UP000005850"/>
    </source>
</evidence>
<gene>
    <name evidence="2" type="ORF">BRLA_c006390</name>
</gene>
<dbReference type="HOGENOM" id="CLU_071765_1_1_9"/>
<reference evidence="2 3" key="1">
    <citation type="journal article" date="2011" name="J. Bacteriol.">
        <title>Genome sequence of Brevibacillus laterosporus LMG 15441, a pathogen of invertebrates.</title>
        <authorList>
            <person name="Djukic M."/>
            <person name="Poehlein A."/>
            <person name="Thurmer A."/>
            <person name="Daniel R."/>
        </authorList>
    </citation>
    <scope>NUCLEOTIDE SEQUENCE [LARGE SCALE GENOMIC DNA]</scope>
    <source>
        <strain evidence="2 3">LMG 15441</strain>
    </source>
</reference>
<evidence type="ECO:0000256" key="1">
    <source>
        <dbReference type="SAM" id="Phobius"/>
    </source>
</evidence>
<feature type="transmembrane region" description="Helical" evidence="1">
    <location>
        <begin position="133"/>
        <end position="156"/>
    </location>
</feature>
<dbReference type="eggNOG" id="COG1277">
    <property type="taxonomic scope" value="Bacteria"/>
</dbReference>
<dbReference type="EMBL" id="CP007806">
    <property type="protein sequence ID" value="AIG24997.1"/>
    <property type="molecule type" value="Genomic_DNA"/>
</dbReference>
<dbReference type="AlphaFoldDB" id="A0A075QX73"/>
<name>A0A075QX73_BRELA</name>
<keyword evidence="1" id="KW-0812">Transmembrane</keyword>
<dbReference type="GO" id="GO:0005886">
    <property type="term" value="C:plasma membrane"/>
    <property type="evidence" value="ECO:0007669"/>
    <property type="project" value="UniProtKB-SubCell"/>
</dbReference>
<dbReference type="RefSeq" id="WP_003335524.1">
    <property type="nucleotide sequence ID" value="NZ_CP007806.1"/>
</dbReference>
<keyword evidence="3" id="KW-1185">Reference proteome</keyword>
<dbReference type="Proteomes" id="UP000005850">
    <property type="component" value="Chromosome"/>
</dbReference>
<accession>A0A075QX73</accession>
<feature type="transmembrane region" description="Helical" evidence="1">
    <location>
        <begin position="100"/>
        <end position="126"/>
    </location>
</feature>
<feature type="transmembrane region" description="Helical" evidence="1">
    <location>
        <begin position="19"/>
        <end position="39"/>
    </location>
</feature>
<keyword evidence="1" id="KW-0472">Membrane</keyword>
<dbReference type="Pfam" id="PF12679">
    <property type="entry name" value="ABC2_membrane_2"/>
    <property type="match status" value="1"/>
</dbReference>
<dbReference type="STRING" id="1042163.BRLA_c006390"/>
<feature type="transmembrane region" description="Helical" evidence="1">
    <location>
        <begin position="168"/>
        <end position="191"/>
    </location>
</feature>
<dbReference type="KEGG" id="blr:BRLA_c006390"/>
<organism evidence="2 3">
    <name type="scientific">Brevibacillus laterosporus LMG 15441</name>
    <dbReference type="NCBI Taxonomy" id="1042163"/>
    <lineage>
        <taxon>Bacteria</taxon>
        <taxon>Bacillati</taxon>
        <taxon>Bacillota</taxon>
        <taxon>Bacilli</taxon>
        <taxon>Bacillales</taxon>
        <taxon>Paenibacillaceae</taxon>
        <taxon>Brevibacillus</taxon>
    </lineage>
</organism>
<protein>
    <submittedName>
        <fullName evidence="2">ABC-type transport system involved in multi-copper enzyme maturation, permease</fullName>
    </submittedName>
</protein>